<sequence length="389" mass="43966">MLSEEQRRSSLTLVDHLAQARRQAISRGMVWFWLLNWLMVLFLTIRYEVYSQVGLASDNALPWRFQSEVGLVMVMLILLPVVSLLCDHLSDHLWLRVAAVTMLLWGGLWTLHIYTLGQVELRGGLSYANGIMRLNLLAALIAFYPDRKVFYGYLFGPMTVGVGLELFLLVDFHQIFLLGVLFGVIVLEVGRRILNRWFELAIVREHENLALLRRLDTLAKQDPLTGVANRRHFNIELERELACGSGMPLSLILIDVDYFKRFNDHYGHQTGDICLKEVAQVLNRSVRPSTDLVARYGGEEFVLLLPDTDSKAALCVAQRLQEGLASLKLEHLASDVAPWVTVSQGIASIRGDENANQLLERADQALYRAKAEGRNCYRIAPADTHPASD</sequence>
<dbReference type="Proteomes" id="UP001213721">
    <property type="component" value="Chromosome"/>
</dbReference>
<dbReference type="InterPro" id="IPR000160">
    <property type="entry name" value="GGDEF_dom"/>
</dbReference>
<evidence type="ECO:0000313" key="7">
    <source>
        <dbReference type="Proteomes" id="UP001213721"/>
    </source>
</evidence>
<proteinExistence type="predicted"/>
<dbReference type="AlphaFoldDB" id="A0AAX3NVI7"/>
<feature type="transmembrane region" description="Helical" evidence="4">
    <location>
        <begin position="126"/>
        <end position="144"/>
    </location>
</feature>
<feature type="transmembrane region" description="Helical" evidence="4">
    <location>
        <begin position="151"/>
        <end position="169"/>
    </location>
</feature>
<keyword evidence="4" id="KW-0472">Membrane</keyword>
<dbReference type="GO" id="GO:0043709">
    <property type="term" value="P:cell adhesion involved in single-species biofilm formation"/>
    <property type="evidence" value="ECO:0007669"/>
    <property type="project" value="TreeGrafter"/>
</dbReference>
<dbReference type="GO" id="GO:0052621">
    <property type="term" value="F:diguanylate cyclase activity"/>
    <property type="evidence" value="ECO:0007669"/>
    <property type="project" value="UniProtKB-EC"/>
</dbReference>
<gene>
    <name evidence="6" type="ORF">PYU98_05235</name>
</gene>
<comment type="catalytic activity">
    <reaction evidence="3">
        <text>2 GTP = 3',3'-c-di-GMP + 2 diphosphate</text>
        <dbReference type="Rhea" id="RHEA:24898"/>
        <dbReference type="ChEBI" id="CHEBI:33019"/>
        <dbReference type="ChEBI" id="CHEBI:37565"/>
        <dbReference type="ChEBI" id="CHEBI:58805"/>
        <dbReference type="EC" id="2.7.7.65"/>
    </reaction>
</comment>
<dbReference type="SMART" id="SM00267">
    <property type="entry name" value="GGDEF"/>
    <property type="match status" value="1"/>
</dbReference>
<dbReference type="GO" id="GO:1902201">
    <property type="term" value="P:negative regulation of bacterial-type flagellum-dependent cell motility"/>
    <property type="evidence" value="ECO:0007669"/>
    <property type="project" value="TreeGrafter"/>
</dbReference>
<dbReference type="PANTHER" id="PTHR45138:SF9">
    <property type="entry name" value="DIGUANYLATE CYCLASE DGCM-RELATED"/>
    <property type="match status" value="1"/>
</dbReference>
<feature type="transmembrane region" description="Helical" evidence="4">
    <location>
        <begin position="93"/>
        <end position="114"/>
    </location>
</feature>
<feature type="transmembrane region" description="Helical" evidence="4">
    <location>
        <begin position="30"/>
        <end position="49"/>
    </location>
</feature>
<dbReference type="Pfam" id="PF00990">
    <property type="entry name" value="GGDEF"/>
    <property type="match status" value="1"/>
</dbReference>
<dbReference type="RefSeq" id="WP_275057568.1">
    <property type="nucleotide sequence ID" value="NZ_CP118988.1"/>
</dbReference>
<dbReference type="InterPro" id="IPR029787">
    <property type="entry name" value="Nucleotide_cyclase"/>
</dbReference>
<organism evidence="6 7">
    <name type="scientific">Aeromonas allosaccharophila</name>
    <dbReference type="NCBI Taxonomy" id="656"/>
    <lineage>
        <taxon>Bacteria</taxon>
        <taxon>Pseudomonadati</taxon>
        <taxon>Pseudomonadota</taxon>
        <taxon>Gammaproteobacteria</taxon>
        <taxon>Aeromonadales</taxon>
        <taxon>Aeromonadaceae</taxon>
        <taxon>Aeromonas</taxon>
    </lineage>
</organism>
<evidence type="ECO:0000256" key="2">
    <source>
        <dbReference type="ARBA" id="ARBA00012528"/>
    </source>
</evidence>
<dbReference type="Pfam" id="PF17178">
    <property type="entry name" value="MASE5"/>
    <property type="match status" value="1"/>
</dbReference>
<accession>A0AAX3NVI7</accession>
<reference evidence="6" key="1">
    <citation type="submission" date="2023-02" db="EMBL/GenBank/DDBJ databases">
        <title>The sequence of Aeromonas allosaccharophila K520.</title>
        <authorList>
            <person name="Luo X."/>
        </authorList>
    </citation>
    <scope>NUCLEOTIDE SEQUENCE</scope>
    <source>
        <strain evidence="6">K520</strain>
    </source>
</reference>
<name>A0AAX3NVI7_9GAMM</name>
<evidence type="ECO:0000313" key="6">
    <source>
        <dbReference type="EMBL" id="WED77645.1"/>
    </source>
</evidence>
<evidence type="ECO:0000256" key="3">
    <source>
        <dbReference type="ARBA" id="ARBA00034247"/>
    </source>
</evidence>
<dbReference type="PANTHER" id="PTHR45138">
    <property type="entry name" value="REGULATORY COMPONENTS OF SENSORY TRANSDUCTION SYSTEM"/>
    <property type="match status" value="1"/>
</dbReference>
<comment type="cofactor">
    <cofactor evidence="1">
        <name>Mg(2+)</name>
        <dbReference type="ChEBI" id="CHEBI:18420"/>
    </cofactor>
</comment>
<keyword evidence="4" id="KW-0812">Transmembrane</keyword>
<dbReference type="NCBIfam" id="TIGR00254">
    <property type="entry name" value="GGDEF"/>
    <property type="match status" value="1"/>
</dbReference>
<protein>
    <recommendedName>
        <fullName evidence="2">diguanylate cyclase</fullName>
        <ecNumber evidence="2">2.7.7.65</ecNumber>
    </recommendedName>
</protein>
<evidence type="ECO:0000259" key="5">
    <source>
        <dbReference type="PROSITE" id="PS50887"/>
    </source>
</evidence>
<dbReference type="EC" id="2.7.7.65" evidence="2"/>
<dbReference type="SUPFAM" id="SSF55073">
    <property type="entry name" value="Nucleotide cyclase"/>
    <property type="match status" value="1"/>
</dbReference>
<dbReference type="InterPro" id="IPR050469">
    <property type="entry name" value="Diguanylate_Cyclase"/>
</dbReference>
<dbReference type="GO" id="GO:0005886">
    <property type="term" value="C:plasma membrane"/>
    <property type="evidence" value="ECO:0007669"/>
    <property type="project" value="TreeGrafter"/>
</dbReference>
<dbReference type="Gene3D" id="3.30.70.270">
    <property type="match status" value="1"/>
</dbReference>
<evidence type="ECO:0000256" key="1">
    <source>
        <dbReference type="ARBA" id="ARBA00001946"/>
    </source>
</evidence>
<keyword evidence="4" id="KW-1133">Transmembrane helix</keyword>
<dbReference type="InterPro" id="IPR043128">
    <property type="entry name" value="Rev_trsase/Diguanyl_cyclase"/>
</dbReference>
<dbReference type="EMBL" id="CP118988">
    <property type="protein sequence ID" value="WED77645.1"/>
    <property type="molecule type" value="Genomic_DNA"/>
</dbReference>
<dbReference type="PROSITE" id="PS50887">
    <property type="entry name" value="GGDEF"/>
    <property type="match status" value="1"/>
</dbReference>
<dbReference type="CDD" id="cd01949">
    <property type="entry name" value="GGDEF"/>
    <property type="match status" value="1"/>
</dbReference>
<feature type="transmembrane region" description="Helical" evidence="4">
    <location>
        <begin position="69"/>
        <end position="86"/>
    </location>
</feature>
<dbReference type="FunFam" id="3.30.70.270:FF:000001">
    <property type="entry name" value="Diguanylate cyclase domain protein"/>
    <property type="match status" value="1"/>
</dbReference>
<feature type="transmembrane region" description="Helical" evidence="4">
    <location>
        <begin position="175"/>
        <end position="194"/>
    </location>
</feature>
<dbReference type="InterPro" id="IPR033444">
    <property type="entry name" value="MASE5"/>
</dbReference>
<feature type="domain" description="GGDEF" evidence="5">
    <location>
        <begin position="247"/>
        <end position="382"/>
    </location>
</feature>
<evidence type="ECO:0000256" key="4">
    <source>
        <dbReference type="SAM" id="Phobius"/>
    </source>
</evidence>